<name>A0A1N6MBT5_9VIBR</name>
<dbReference type="OrthoDB" id="5600913at2"/>
<sequence>MVVTLFWLEKSMLTLGIILIVMSMIRYGKRSQDWRGVATMFFKRIPMTIEEYRRYRFGVALVVFAVLLRIVTLTLWPTV</sequence>
<reference evidence="2 5" key="3">
    <citation type="journal article" date="2020" name="J. Nat. Prod.">
        <title>Genomics-Metabolomics Profiling Disclosed Marine Vibrio spartinae 3.6 as a Producer of a New Branched Side Chain Prodigiosin.</title>
        <authorList>
            <person name="Vitale G.A."/>
            <person name="Sciarretta M."/>
            <person name="Palma Esposito F."/>
            <person name="January G.G."/>
            <person name="Giaccio M."/>
            <person name="Bunk B."/>
            <person name="Sproer C."/>
            <person name="Bajerski F."/>
            <person name="Power D."/>
            <person name="Festa C."/>
            <person name="Monti M.C."/>
            <person name="D'Auria M.V."/>
            <person name="de Pascale D."/>
        </authorList>
    </citation>
    <scope>NUCLEOTIDE SEQUENCE [LARGE SCALE GENOMIC DNA]</scope>
    <source>
        <strain evidence="2 5">3.6</strain>
    </source>
</reference>
<evidence type="ECO:0000313" key="4">
    <source>
        <dbReference type="Proteomes" id="UP000184774"/>
    </source>
</evidence>
<feature type="transmembrane region" description="Helical" evidence="1">
    <location>
        <begin position="6"/>
        <end position="25"/>
    </location>
</feature>
<evidence type="ECO:0000313" key="5">
    <source>
        <dbReference type="Proteomes" id="UP000515264"/>
    </source>
</evidence>
<reference evidence="3 4" key="1">
    <citation type="submission" date="2016-12" db="EMBL/GenBank/DDBJ databases">
        <authorList>
            <person name="Song W.-J."/>
            <person name="Kurnit D.M."/>
        </authorList>
    </citation>
    <scope>NUCLEOTIDE SEQUENCE [LARGE SCALE GENOMIC DNA]</scope>
    <source>
        <strain evidence="3 4">CECT 9026</strain>
    </source>
</reference>
<reference evidence="2" key="2">
    <citation type="submission" date="2019-11" db="EMBL/GenBank/DDBJ databases">
        <authorList>
            <person name="January G."/>
            <person name="Bunk B."/>
        </authorList>
    </citation>
    <scope>NUCLEOTIDE SEQUENCE</scope>
    <source>
        <strain evidence="2">3.6</strain>
    </source>
</reference>
<dbReference type="Proteomes" id="UP000515264">
    <property type="component" value="Chromosome 2"/>
</dbReference>
<keyword evidence="5" id="KW-1185">Reference proteome</keyword>
<gene>
    <name evidence="3" type="ORF">VSP9026_04700</name>
    <name evidence="2" type="ORF">Vspart_04341</name>
</gene>
<keyword evidence="1" id="KW-0812">Transmembrane</keyword>
<keyword evidence="1" id="KW-0472">Membrane</keyword>
<feature type="transmembrane region" description="Helical" evidence="1">
    <location>
        <begin position="57"/>
        <end position="76"/>
    </location>
</feature>
<dbReference type="EMBL" id="FSSB01000061">
    <property type="protein sequence ID" value="SIO96874.1"/>
    <property type="molecule type" value="Genomic_DNA"/>
</dbReference>
<dbReference type="RefSeq" id="WP_074375249.1">
    <property type="nucleotide sequence ID" value="NZ_AP024908.1"/>
</dbReference>
<evidence type="ECO:0000256" key="1">
    <source>
        <dbReference type="SAM" id="Phobius"/>
    </source>
</evidence>
<dbReference type="EMBL" id="CP046269">
    <property type="protein sequence ID" value="QMV16920.1"/>
    <property type="molecule type" value="Genomic_DNA"/>
</dbReference>
<proteinExistence type="predicted"/>
<accession>A0A1N6MBT5</accession>
<organism evidence="3 4">
    <name type="scientific">Vibrio spartinae</name>
    <dbReference type="NCBI Taxonomy" id="1918945"/>
    <lineage>
        <taxon>Bacteria</taxon>
        <taxon>Pseudomonadati</taxon>
        <taxon>Pseudomonadota</taxon>
        <taxon>Gammaproteobacteria</taxon>
        <taxon>Vibrionales</taxon>
        <taxon>Vibrionaceae</taxon>
        <taxon>Vibrio</taxon>
    </lineage>
</organism>
<dbReference type="Proteomes" id="UP000184774">
    <property type="component" value="Unassembled WGS sequence"/>
</dbReference>
<evidence type="ECO:0000313" key="3">
    <source>
        <dbReference type="EMBL" id="SIO96874.1"/>
    </source>
</evidence>
<keyword evidence="1" id="KW-1133">Transmembrane helix</keyword>
<evidence type="ECO:0000313" key="2">
    <source>
        <dbReference type="EMBL" id="QMV16920.1"/>
    </source>
</evidence>
<protein>
    <submittedName>
        <fullName evidence="3">Uncharacterized protein</fullName>
    </submittedName>
</protein>
<dbReference type="AlphaFoldDB" id="A0A1N6MBT5"/>